<evidence type="ECO:0000256" key="2">
    <source>
        <dbReference type="ARBA" id="ARBA00010942"/>
    </source>
</evidence>
<evidence type="ECO:0000256" key="7">
    <source>
        <dbReference type="ARBA" id="ARBA00022989"/>
    </source>
</evidence>
<dbReference type="Gene3D" id="3.30.2090.10">
    <property type="entry name" value="Multidrug efflux transporter AcrB TolC docking domain, DN and DC subdomains"/>
    <property type="match status" value="2"/>
</dbReference>
<dbReference type="GO" id="GO:0005886">
    <property type="term" value="C:plasma membrane"/>
    <property type="evidence" value="ECO:0007669"/>
    <property type="project" value="UniProtKB-SubCell"/>
</dbReference>
<feature type="transmembrane region" description="Helical" evidence="9">
    <location>
        <begin position="880"/>
        <end position="898"/>
    </location>
</feature>
<gene>
    <name evidence="12" type="ORF">J2W25_002891</name>
</gene>
<dbReference type="Gene3D" id="1.20.1640.10">
    <property type="entry name" value="Multidrug efflux transporter AcrB transmembrane domain"/>
    <property type="match status" value="2"/>
</dbReference>
<reference evidence="12" key="1">
    <citation type="submission" date="2023-07" db="EMBL/GenBank/DDBJ databases">
        <title>Sorghum-associated microbial communities from plants grown in Nebraska, USA.</title>
        <authorList>
            <person name="Schachtman D."/>
        </authorList>
    </citation>
    <scope>NUCLEOTIDE SEQUENCE</scope>
    <source>
        <strain evidence="12">DS2795</strain>
    </source>
</reference>
<feature type="transmembrane region" description="Helical" evidence="9">
    <location>
        <begin position="472"/>
        <end position="499"/>
    </location>
</feature>
<comment type="similarity">
    <text evidence="2 9">Belongs to the resistance-nodulation-cell division (RND) (TC 2.A.6) family.</text>
</comment>
<feature type="transmembrane region" description="Helical" evidence="9">
    <location>
        <begin position="1010"/>
        <end position="1036"/>
    </location>
</feature>
<dbReference type="PROSITE" id="PS50156">
    <property type="entry name" value="SSD"/>
    <property type="match status" value="1"/>
</dbReference>
<dbReference type="Pfam" id="PF00873">
    <property type="entry name" value="ACR_tran"/>
    <property type="match status" value="1"/>
</dbReference>
<dbReference type="InterPro" id="IPR001036">
    <property type="entry name" value="Acrflvin-R"/>
</dbReference>
<feature type="transmembrane region" description="Helical" evidence="9">
    <location>
        <begin position="369"/>
        <end position="389"/>
    </location>
</feature>
<keyword evidence="4" id="KW-1003">Cell membrane</keyword>
<dbReference type="RefSeq" id="WP_095947753.1">
    <property type="nucleotide sequence ID" value="NZ_CP170558.1"/>
</dbReference>
<feature type="transmembrane region" description="Helical" evidence="9">
    <location>
        <begin position="548"/>
        <end position="567"/>
    </location>
</feature>
<proteinExistence type="inferred from homology"/>
<dbReference type="SUPFAM" id="SSF82866">
    <property type="entry name" value="Multidrug efflux transporter AcrB transmembrane domain"/>
    <property type="match status" value="2"/>
</dbReference>
<dbReference type="PRINTS" id="PR00702">
    <property type="entry name" value="ACRIFLAVINRP"/>
</dbReference>
<protein>
    <recommendedName>
        <fullName evidence="9">Efflux pump membrane transporter</fullName>
    </recommendedName>
</protein>
<dbReference type="InterPro" id="IPR004764">
    <property type="entry name" value="MdtF-like"/>
</dbReference>
<dbReference type="SUPFAM" id="SSF82714">
    <property type="entry name" value="Multidrug efflux transporter AcrB TolC docking domain, DN and DC subdomains"/>
    <property type="match status" value="2"/>
</dbReference>
<feature type="transmembrane region" description="Helical" evidence="9">
    <location>
        <begin position="977"/>
        <end position="998"/>
    </location>
</feature>
<feature type="transmembrane region" description="Helical" evidence="9">
    <location>
        <begin position="12"/>
        <end position="32"/>
    </location>
</feature>
<comment type="subcellular location">
    <subcellularLocation>
        <location evidence="1 9">Cell inner membrane</location>
        <topology evidence="1 9">Multi-pass membrane protein</topology>
    </subcellularLocation>
</comment>
<keyword evidence="3 9" id="KW-0813">Transport</keyword>
<dbReference type="FunFam" id="1.20.1640.10:FF:000001">
    <property type="entry name" value="Efflux pump membrane transporter"/>
    <property type="match status" value="1"/>
</dbReference>
<dbReference type="PANTHER" id="PTHR32063:SF11">
    <property type="entry name" value="CATION OR DRUG EFFLUX SYSTEM PROTEIN"/>
    <property type="match status" value="1"/>
</dbReference>
<name>A0AAW8DWI6_9BURK</name>
<evidence type="ECO:0000256" key="10">
    <source>
        <dbReference type="SAM" id="MobiDB-lite"/>
    </source>
</evidence>
<evidence type="ECO:0000256" key="4">
    <source>
        <dbReference type="ARBA" id="ARBA00022475"/>
    </source>
</evidence>
<feature type="transmembrane region" description="Helical" evidence="9">
    <location>
        <begin position="905"/>
        <end position="927"/>
    </location>
</feature>
<keyword evidence="5 9" id="KW-0997">Cell inner membrane</keyword>
<dbReference type="GO" id="GO:0015562">
    <property type="term" value="F:efflux transmembrane transporter activity"/>
    <property type="evidence" value="ECO:0007669"/>
    <property type="project" value="InterPro"/>
</dbReference>
<comment type="caution">
    <text evidence="12">The sequence shown here is derived from an EMBL/GenBank/DDBJ whole genome shotgun (WGS) entry which is preliminary data.</text>
</comment>
<dbReference type="SUPFAM" id="SSF82693">
    <property type="entry name" value="Multidrug efflux transporter AcrB pore domain, PN1, PN2, PC1 and PC2 subdomains"/>
    <property type="match status" value="4"/>
</dbReference>
<dbReference type="Gene3D" id="3.30.70.1440">
    <property type="entry name" value="Multidrug efflux transporter AcrB pore domain"/>
    <property type="match status" value="1"/>
</dbReference>
<keyword evidence="6 9" id="KW-0812">Transmembrane</keyword>
<evidence type="ECO:0000256" key="6">
    <source>
        <dbReference type="ARBA" id="ARBA00022692"/>
    </source>
</evidence>
<dbReference type="InterPro" id="IPR000731">
    <property type="entry name" value="SSD"/>
</dbReference>
<evidence type="ECO:0000256" key="5">
    <source>
        <dbReference type="ARBA" id="ARBA00022519"/>
    </source>
</evidence>
<organism evidence="12 13">
    <name type="scientific">Variovorax boronicumulans</name>
    <dbReference type="NCBI Taxonomy" id="436515"/>
    <lineage>
        <taxon>Bacteria</taxon>
        <taxon>Pseudomonadati</taxon>
        <taxon>Pseudomonadota</taxon>
        <taxon>Betaproteobacteria</taxon>
        <taxon>Burkholderiales</taxon>
        <taxon>Comamonadaceae</taxon>
        <taxon>Variovorax</taxon>
    </lineage>
</organism>
<evidence type="ECO:0000256" key="1">
    <source>
        <dbReference type="ARBA" id="ARBA00004429"/>
    </source>
</evidence>
<feature type="domain" description="SSD" evidence="11">
    <location>
        <begin position="368"/>
        <end position="497"/>
    </location>
</feature>
<evidence type="ECO:0000256" key="9">
    <source>
        <dbReference type="RuleBase" id="RU364070"/>
    </source>
</evidence>
<feature type="region of interest" description="Disordered" evidence="10">
    <location>
        <begin position="1058"/>
        <end position="1090"/>
    </location>
</feature>
<sequence>MNLSKFFIDRPIFAGVLSLLMLIAGLIALRGLPISEYPEVAPPSVVVRATYPGANPKVIAETVATPLEEQINGVEGMLYMGSQATTDGVMTLTVTFRLGTDPDKAQQLVQNRVSQAEPRLPEEVRRLGITTVKSAPDLTMVVHLVSPNNRYDINYLRNYAVLNVKDPLARIEGVGQVQIFGGGDYSMRVWLDPQKVAQRGLSASDVVAAIRGQNVQAAAGVVGASPGLSGVDMQLSINAQGRLQSEEEFGDIIVKSGTDGAVTRLRDIGRLEMGAADYSLRSLLNNDPAVGMGVFQAPGSNALDISSNVRKTMEELNKNMPEGLEYRIAYDPTQFVRASIESVIHTLLEAIALVVLVVILFLQTWRASIIPLLAVPVSVIGTFAVLHILGFSINALSLFGLVLAIGIVVDDAIVVVENVERNIEAGLTPREATYRAMREVSGPIIAIALVLVAVFVPLAFISGLTGQFYKQFAVTIAISTVISAINSLTLSPALAALLLRGHDQPKDALTRGMDKAFGWLFRGFNKFFHRGSEAYSGGVKRVISRKTLMLVIYLALVGVTFGLFKAVPSGFVPAQDKQYLIGFAQLPDGATLDRTEEVITRMGEIMKKNPNVEDAIAFPGLSINGFTNSSNSGIVFATLKPFDQRKRADQSGGAVAGQLNGAFSSIQDAFIVMFPPPPVAGLGTTGGFKLQIEDRASVGYDQMDVAVKAFMAKAYAAPELTGMFTSWQVNVPQLYADIDRTKARQLGVPVTDIFDTMQIYLGSLYANDFNKFGRTYSVRVQADAPYRARAEDVGMLKVRSTSGEMVPLAALMKVNSTFGPERAMRYNGYLAADINGGPAPGYSSGQAQDVITKIAAETLPKGVSFEWTELTYQEILAGNSAFLVFPLAILLVFLVLAAQYESLTLPIAIILIVPMGIMAAMAGVWISGGDNNVFTQIGLIVLVGLSAKNAILIVEFARELEFAGRTPIQAAIEASRLRLRPILMTSLAFVMGVLPLVLSTGAGSEMRKAMGVAVFAGMIGVTAFGLFLTPVFYVLMRRLAGNRPLKLHGEVPHGDDFVSADHPVASSHGGGGGGLHPVPASPRPSHGAHD</sequence>
<evidence type="ECO:0000256" key="8">
    <source>
        <dbReference type="ARBA" id="ARBA00023136"/>
    </source>
</evidence>
<dbReference type="NCBIfam" id="TIGR00915">
    <property type="entry name" value="2A0602"/>
    <property type="match status" value="1"/>
</dbReference>
<evidence type="ECO:0000259" key="11">
    <source>
        <dbReference type="PROSITE" id="PS50156"/>
    </source>
</evidence>
<feature type="transmembrane region" description="Helical" evidence="9">
    <location>
        <begin position="343"/>
        <end position="362"/>
    </location>
</feature>
<dbReference type="Gene3D" id="3.30.70.1320">
    <property type="entry name" value="Multidrug efflux transporter AcrB pore domain like"/>
    <property type="match status" value="1"/>
</dbReference>
<dbReference type="GO" id="GO:0042910">
    <property type="term" value="F:xenobiotic transmembrane transporter activity"/>
    <property type="evidence" value="ECO:0007669"/>
    <property type="project" value="TreeGrafter"/>
</dbReference>
<evidence type="ECO:0000313" key="13">
    <source>
        <dbReference type="Proteomes" id="UP001244295"/>
    </source>
</evidence>
<evidence type="ECO:0000313" key="12">
    <source>
        <dbReference type="EMBL" id="MDP9923868.1"/>
    </source>
</evidence>
<dbReference type="EMBL" id="JAUSRR010000004">
    <property type="protein sequence ID" value="MDP9923868.1"/>
    <property type="molecule type" value="Genomic_DNA"/>
</dbReference>
<dbReference type="PANTHER" id="PTHR32063">
    <property type="match status" value="1"/>
</dbReference>
<dbReference type="AlphaFoldDB" id="A0AAW8DWI6"/>
<keyword evidence="7 9" id="KW-1133">Transmembrane helix</keyword>
<feature type="transmembrane region" description="Helical" evidence="9">
    <location>
        <begin position="440"/>
        <end position="460"/>
    </location>
</feature>
<accession>A0AAW8DWI6</accession>
<evidence type="ECO:0000256" key="3">
    <source>
        <dbReference type="ARBA" id="ARBA00022448"/>
    </source>
</evidence>
<dbReference type="InterPro" id="IPR027463">
    <property type="entry name" value="AcrB_DN_DC_subdom"/>
</dbReference>
<keyword evidence="8 9" id="KW-0472">Membrane</keyword>
<dbReference type="FunFam" id="3.30.70.1430:FF:000001">
    <property type="entry name" value="Efflux pump membrane transporter"/>
    <property type="match status" value="1"/>
</dbReference>
<dbReference type="GO" id="GO:0009636">
    <property type="term" value="P:response to toxic substance"/>
    <property type="evidence" value="ECO:0007669"/>
    <property type="project" value="UniProtKB-ARBA"/>
</dbReference>
<feature type="transmembrane region" description="Helical" evidence="9">
    <location>
        <begin position="395"/>
        <end position="419"/>
    </location>
</feature>
<dbReference type="Gene3D" id="3.30.70.1430">
    <property type="entry name" value="Multidrug efflux transporter AcrB pore domain"/>
    <property type="match status" value="2"/>
</dbReference>
<dbReference type="Proteomes" id="UP001244295">
    <property type="component" value="Unassembled WGS sequence"/>
</dbReference>
<dbReference type="NCBIfam" id="NF000282">
    <property type="entry name" value="RND_permease_1"/>
    <property type="match status" value="1"/>
</dbReference>
<feature type="transmembrane region" description="Helical" evidence="9">
    <location>
        <begin position="933"/>
        <end position="956"/>
    </location>
</feature>